<protein>
    <submittedName>
        <fullName evidence="2">Uncharacterized protein</fullName>
    </submittedName>
</protein>
<organism evidence="2 3">
    <name type="scientific">Marinicauda algicola</name>
    <dbReference type="NCBI Taxonomy" id="2029849"/>
    <lineage>
        <taxon>Bacteria</taxon>
        <taxon>Pseudomonadati</taxon>
        <taxon>Pseudomonadota</taxon>
        <taxon>Alphaproteobacteria</taxon>
        <taxon>Maricaulales</taxon>
        <taxon>Maricaulaceae</taxon>
        <taxon>Marinicauda</taxon>
    </lineage>
</organism>
<evidence type="ECO:0000313" key="3">
    <source>
        <dbReference type="Proteomes" id="UP000308054"/>
    </source>
</evidence>
<comment type="caution">
    <text evidence="2">The sequence shown here is derived from an EMBL/GenBank/DDBJ whole genome shotgun (WGS) entry which is preliminary data.</text>
</comment>
<evidence type="ECO:0000256" key="1">
    <source>
        <dbReference type="SAM" id="SignalP"/>
    </source>
</evidence>
<feature type="chain" id="PRO_5020237701" evidence="1">
    <location>
        <begin position="18"/>
        <end position="177"/>
    </location>
</feature>
<gene>
    <name evidence="2" type="ORF">E5163_04900</name>
</gene>
<name>A0A4S2H486_9PROT</name>
<sequence length="177" mass="17996">MFAHLTAALLAAGLSGAQPGPGALPVQDPATHAVQDSRAVTSWAVSPAFDGHVLDDVHDLSRLPALPAPVGEVRAGPGGVADFSASRAMTARADTVLALARIGRDAPGPVMVEIGTGTRAQIFVNDRLVRRIPGAGRQTLTLDLAAGRNTVILALSGAPEVRTASLFLAGESGPASW</sequence>
<dbReference type="RefSeq" id="WP_135994959.1">
    <property type="nucleotide sequence ID" value="NZ_CP071057.1"/>
</dbReference>
<dbReference type="EMBL" id="SRXW01000001">
    <property type="protein sequence ID" value="TGY90460.1"/>
    <property type="molecule type" value="Genomic_DNA"/>
</dbReference>
<keyword evidence="3" id="KW-1185">Reference proteome</keyword>
<dbReference type="Proteomes" id="UP000308054">
    <property type="component" value="Unassembled WGS sequence"/>
</dbReference>
<evidence type="ECO:0000313" key="2">
    <source>
        <dbReference type="EMBL" id="TGY90460.1"/>
    </source>
</evidence>
<dbReference type="AlphaFoldDB" id="A0A4S2H486"/>
<feature type="signal peptide" evidence="1">
    <location>
        <begin position="1"/>
        <end position="17"/>
    </location>
</feature>
<reference evidence="2 3" key="1">
    <citation type="journal article" date="2017" name="Int. J. Syst. Evol. Microbiol.">
        <title>Marinicauda algicola sp. nov., isolated from a marine red alga Rhodosorus marinus.</title>
        <authorList>
            <person name="Jeong S.E."/>
            <person name="Jeon S.H."/>
            <person name="Chun B.H."/>
            <person name="Kim D.W."/>
            <person name="Jeon C.O."/>
        </authorList>
    </citation>
    <scope>NUCLEOTIDE SEQUENCE [LARGE SCALE GENOMIC DNA]</scope>
    <source>
        <strain evidence="2 3">JCM 31718</strain>
    </source>
</reference>
<accession>A0A4S2H486</accession>
<keyword evidence="1" id="KW-0732">Signal</keyword>
<proteinExistence type="predicted"/>